<evidence type="ECO:0000256" key="2">
    <source>
        <dbReference type="PROSITE-ProRule" id="PRU00335"/>
    </source>
</evidence>
<comment type="caution">
    <text evidence="4">The sequence shown here is derived from an EMBL/GenBank/DDBJ whole genome shotgun (WGS) entry which is preliminary data.</text>
</comment>
<reference evidence="5" key="1">
    <citation type="journal article" date="2019" name="Int. J. Syst. Evol. Microbiol.">
        <title>The Global Catalogue of Microorganisms (GCM) 10K type strain sequencing project: providing services to taxonomists for standard genome sequencing and annotation.</title>
        <authorList>
            <consortium name="The Broad Institute Genomics Platform"/>
            <consortium name="The Broad Institute Genome Sequencing Center for Infectious Disease"/>
            <person name="Wu L."/>
            <person name="Ma J."/>
        </authorList>
    </citation>
    <scope>NUCLEOTIDE SEQUENCE [LARGE SCALE GENOMIC DNA]</scope>
    <source>
        <strain evidence="5">CGMCC 4.1434</strain>
    </source>
</reference>
<feature type="domain" description="HTH tetR-type" evidence="3">
    <location>
        <begin position="10"/>
        <end position="70"/>
    </location>
</feature>
<dbReference type="InterPro" id="IPR009057">
    <property type="entry name" value="Homeodomain-like_sf"/>
</dbReference>
<dbReference type="InterPro" id="IPR050624">
    <property type="entry name" value="HTH-type_Tx_Regulator"/>
</dbReference>
<evidence type="ECO:0000313" key="4">
    <source>
        <dbReference type="EMBL" id="MFC5590951.1"/>
    </source>
</evidence>
<accession>A0ABW0TN91</accession>
<dbReference type="Gene3D" id="1.10.357.10">
    <property type="entry name" value="Tetracycline Repressor, domain 2"/>
    <property type="match status" value="1"/>
</dbReference>
<dbReference type="RefSeq" id="WP_381438134.1">
    <property type="nucleotide sequence ID" value="NZ_JBHSNO010000014.1"/>
</dbReference>
<organism evidence="4 5">
    <name type="scientific">Sporosarcina soli</name>
    <dbReference type="NCBI Taxonomy" id="334736"/>
    <lineage>
        <taxon>Bacteria</taxon>
        <taxon>Bacillati</taxon>
        <taxon>Bacillota</taxon>
        <taxon>Bacilli</taxon>
        <taxon>Bacillales</taxon>
        <taxon>Caryophanaceae</taxon>
        <taxon>Sporosarcina</taxon>
    </lineage>
</organism>
<dbReference type="PANTHER" id="PTHR43479">
    <property type="entry name" value="ACREF/ENVCD OPERON REPRESSOR-RELATED"/>
    <property type="match status" value="1"/>
</dbReference>
<keyword evidence="5" id="KW-1185">Reference proteome</keyword>
<feature type="DNA-binding region" description="H-T-H motif" evidence="2">
    <location>
        <begin position="33"/>
        <end position="52"/>
    </location>
</feature>
<proteinExistence type="predicted"/>
<name>A0ABW0TN91_9BACL</name>
<evidence type="ECO:0000256" key="1">
    <source>
        <dbReference type="ARBA" id="ARBA00023125"/>
    </source>
</evidence>
<evidence type="ECO:0000259" key="3">
    <source>
        <dbReference type="PROSITE" id="PS50977"/>
    </source>
</evidence>
<evidence type="ECO:0000313" key="5">
    <source>
        <dbReference type="Proteomes" id="UP001596109"/>
    </source>
</evidence>
<sequence length="189" mass="21658">MSSHKSNSRELTKALILQKARTLFVEKGFQEVSMRSIAKEVNCTHGALYYHFKNKAELFYAIVEEDFSTLNNLLEETVQGSEGNSEKLTAIFLCFIEFGLNNQRQYEFMFVARNSEVDGLSQEAAFLSYQKFAEAVQALSRKRLEIRDIWSAFLALHGFIVHHRGFIDNYEEAKVSAEAHVDFILKGLT</sequence>
<dbReference type="PRINTS" id="PR00455">
    <property type="entry name" value="HTHTETR"/>
</dbReference>
<dbReference type="Proteomes" id="UP001596109">
    <property type="component" value="Unassembled WGS sequence"/>
</dbReference>
<protein>
    <submittedName>
        <fullName evidence="4">TetR/AcrR family transcriptional regulator</fullName>
    </submittedName>
</protein>
<gene>
    <name evidence="4" type="ORF">ACFPRA_18895</name>
</gene>
<dbReference type="Pfam" id="PF00440">
    <property type="entry name" value="TetR_N"/>
    <property type="match status" value="1"/>
</dbReference>
<dbReference type="PANTHER" id="PTHR43479:SF11">
    <property type="entry name" value="ACREF_ENVCD OPERON REPRESSOR-RELATED"/>
    <property type="match status" value="1"/>
</dbReference>
<dbReference type="SUPFAM" id="SSF46689">
    <property type="entry name" value="Homeodomain-like"/>
    <property type="match status" value="1"/>
</dbReference>
<dbReference type="PROSITE" id="PS50977">
    <property type="entry name" value="HTH_TETR_2"/>
    <property type="match status" value="1"/>
</dbReference>
<dbReference type="EMBL" id="JBHSNO010000014">
    <property type="protein sequence ID" value="MFC5590951.1"/>
    <property type="molecule type" value="Genomic_DNA"/>
</dbReference>
<keyword evidence="1 2" id="KW-0238">DNA-binding</keyword>
<dbReference type="InterPro" id="IPR001647">
    <property type="entry name" value="HTH_TetR"/>
</dbReference>